<comment type="catalytic activity">
    <reaction evidence="7">
        <text>a UDP-3-O-[(3R)-3-hydroxyacyl]-alpha-D-glucosamine + a (3R)-hydroxyacyl-[ACP] = a UDP-2-N,3-O-bis[(3R)-3-hydroxyacyl]-alpha-D-glucosamine + holo-[ACP] + H(+)</text>
        <dbReference type="Rhea" id="RHEA:53836"/>
        <dbReference type="Rhea" id="RHEA-COMP:9685"/>
        <dbReference type="Rhea" id="RHEA-COMP:9945"/>
        <dbReference type="ChEBI" id="CHEBI:15378"/>
        <dbReference type="ChEBI" id="CHEBI:64479"/>
        <dbReference type="ChEBI" id="CHEBI:78827"/>
        <dbReference type="ChEBI" id="CHEBI:137740"/>
        <dbReference type="ChEBI" id="CHEBI:137748"/>
        <dbReference type="EC" id="2.3.1.191"/>
    </reaction>
</comment>
<keyword evidence="4 7" id="KW-0677">Repeat</keyword>
<dbReference type="Proteomes" id="UP000076268">
    <property type="component" value="Unassembled WGS sequence"/>
</dbReference>
<reference evidence="9 10" key="1">
    <citation type="submission" date="2016-02" db="EMBL/GenBank/DDBJ databases">
        <title>Anaerosporomusa subterraneum gen. nov., sp. nov., a spore-forming obligate anaerobe isolated from saprolite.</title>
        <authorList>
            <person name="Choi J.K."/>
            <person name="Shah M."/>
            <person name="Yee N."/>
        </authorList>
    </citation>
    <scope>NUCLEOTIDE SEQUENCE [LARGE SCALE GENOMIC DNA]</scope>
    <source>
        <strain evidence="9 10">RU4</strain>
    </source>
</reference>
<keyword evidence="10" id="KW-1185">Reference proteome</keyword>
<comment type="pathway">
    <text evidence="7">Bacterial outer membrane biogenesis; LPS lipid A biosynthesis.</text>
</comment>
<dbReference type="RefSeq" id="WP_066241721.1">
    <property type="nucleotide sequence ID" value="NZ_LSGP01000017.1"/>
</dbReference>
<evidence type="ECO:0000256" key="5">
    <source>
        <dbReference type="ARBA" id="ARBA00023098"/>
    </source>
</evidence>
<dbReference type="InterPro" id="IPR011004">
    <property type="entry name" value="Trimer_LpxA-like_sf"/>
</dbReference>
<dbReference type="GO" id="GO:0016020">
    <property type="term" value="C:membrane"/>
    <property type="evidence" value="ECO:0007669"/>
    <property type="project" value="GOC"/>
</dbReference>
<evidence type="ECO:0000313" key="10">
    <source>
        <dbReference type="Proteomes" id="UP000076268"/>
    </source>
</evidence>
<evidence type="ECO:0000313" key="9">
    <source>
        <dbReference type="EMBL" id="KYZ76371.1"/>
    </source>
</evidence>
<dbReference type="GO" id="GO:0103118">
    <property type="term" value="F:UDP-3-O-[(3R)-3-hydroxyacyl]-glucosamine N-acyltransferase activity"/>
    <property type="evidence" value="ECO:0007669"/>
    <property type="project" value="UniProtKB-EC"/>
</dbReference>
<evidence type="ECO:0000256" key="2">
    <source>
        <dbReference type="ARBA" id="ARBA00022556"/>
    </source>
</evidence>
<evidence type="ECO:0000256" key="6">
    <source>
        <dbReference type="ARBA" id="ARBA00023315"/>
    </source>
</evidence>
<dbReference type="GO" id="GO:0009245">
    <property type="term" value="P:lipid A biosynthetic process"/>
    <property type="evidence" value="ECO:0007669"/>
    <property type="project" value="UniProtKB-UniRule"/>
</dbReference>
<dbReference type="NCBIfam" id="NF002060">
    <property type="entry name" value="PRK00892.1"/>
    <property type="match status" value="1"/>
</dbReference>
<comment type="similarity">
    <text evidence="7">Belongs to the transferase hexapeptide repeat family. LpxD subfamily.</text>
</comment>
<gene>
    <name evidence="7" type="primary">lpxD</name>
    <name evidence="9" type="ORF">AXX12_08015</name>
</gene>
<evidence type="ECO:0000256" key="3">
    <source>
        <dbReference type="ARBA" id="ARBA00022679"/>
    </source>
</evidence>
<dbReference type="HAMAP" id="MF_00523">
    <property type="entry name" value="LpxD"/>
    <property type="match status" value="1"/>
</dbReference>
<comment type="function">
    <text evidence="7">Catalyzes the N-acylation of UDP-3-O-acylglucosamine using 3-hydroxyacyl-ACP as the acyl donor. Is involved in the biosynthesis of lipid A, a phosphorylated glycolipid that anchors the lipopolysaccharide to the outer membrane of the cell.</text>
</comment>
<sequence>MKLKLSEITRLVGGELTGDGDIEIYGVNALTEANNDEITFAVPPHLEKAVDSKAAAIILAQAIPGLSQAQLIVANPREAFGKLLSVFAPTVHIARGVHPSAVLGDNVVLGENVAIMPHVVIANDAVIGDNTVIYPFTYIGEAAVIGKDCLLYPSVTVREHCRLGDRVIIHSGSIVGSDGFGFVTVGGKHRKVPQVGNAVIGDDVEIGANVAIDRATTGSTIVGNGTKIDNLVHLGHNDVIGENCLFVAQVGISGSVNVGNNVTFAGQVGSAGHLNIGDNCVFAARTGIISDVPANSFYAGFPARPHKEWLRSEAGGRKVPDMVKKMRDLEKRIAELEANR</sequence>
<accession>A0A154BR21</accession>
<proteinExistence type="inferred from homology"/>
<evidence type="ECO:0000256" key="7">
    <source>
        <dbReference type="HAMAP-Rule" id="MF_00523"/>
    </source>
</evidence>
<dbReference type="SUPFAM" id="SSF51161">
    <property type="entry name" value="Trimeric LpxA-like enzymes"/>
    <property type="match status" value="1"/>
</dbReference>
<dbReference type="OrthoDB" id="9784739at2"/>
<name>A0A154BR21_ANASB</name>
<keyword evidence="3 7" id="KW-0808">Transferase</keyword>
<dbReference type="STRING" id="1794912.AXX12_08015"/>
<dbReference type="InterPro" id="IPR007691">
    <property type="entry name" value="LpxD"/>
</dbReference>
<feature type="active site" description="Proton acceptor" evidence="7">
    <location>
        <position position="236"/>
    </location>
</feature>
<evidence type="ECO:0000256" key="1">
    <source>
        <dbReference type="ARBA" id="ARBA00022516"/>
    </source>
</evidence>
<comment type="subunit">
    <text evidence="7">Homotrimer.</text>
</comment>
<dbReference type="NCBIfam" id="TIGR01853">
    <property type="entry name" value="lipid_A_lpxD"/>
    <property type="match status" value="1"/>
</dbReference>
<dbReference type="Gene3D" id="2.160.10.10">
    <property type="entry name" value="Hexapeptide repeat proteins"/>
    <property type="match status" value="1"/>
</dbReference>
<feature type="domain" description="UDP-3-O-[3-hydroxymyristoyl] glucosamine N-acyltransferase non-repeat region" evidence="8">
    <location>
        <begin position="21"/>
        <end position="84"/>
    </location>
</feature>
<dbReference type="Pfam" id="PF00132">
    <property type="entry name" value="Hexapep"/>
    <property type="match status" value="2"/>
</dbReference>
<dbReference type="Gene3D" id="3.40.1390.10">
    <property type="entry name" value="MurE/MurF, N-terminal domain"/>
    <property type="match status" value="1"/>
</dbReference>
<dbReference type="PANTHER" id="PTHR43378">
    <property type="entry name" value="UDP-3-O-ACYLGLUCOSAMINE N-ACYLTRANSFERASE"/>
    <property type="match status" value="1"/>
</dbReference>
<keyword evidence="2 7" id="KW-0441">Lipid A biosynthesis</keyword>
<dbReference type="GO" id="GO:0016410">
    <property type="term" value="F:N-acyltransferase activity"/>
    <property type="evidence" value="ECO:0007669"/>
    <property type="project" value="InterPro"/>
</dbReference>
<comment type="caution">
    <text evidence="9">The sequence shown here is derived from an EMBL/GenBank/DDBJ whole genome shotgun (WGS) entry which is preliminary data.</text>
</comment>
<evidence type="ECO:0000256" key="4">
    <source>
        <dbReference type="ARBA" id="ARBA00022737"/>
    </source>
</evidence>
<dbReference type="UniPathway" id="UPA00973"/>
<keyword evidence="5 7" id="KW-0443">Lipid metabolism</keyword>
<dbReference type="Pfam" id="PF04613">
    <property type="entry name" value="LpxD"/>
    <property type="match status" value="1"/>
</dbReference>
<dbReference type="InterPro" id="IPR001451">
    <property type="entry name" value="Hexapep"/>
</dbReference>
<organism evidence="9 10">
    <name type="scientific">Anaerosporomusa subterranea</name>
    <dbReference type="NCBI Taxonomy" id="1794912"/>
    <lineage>
        <taxon>Bacteria</taxon>
        <taxon>Bacillati</taxon>
        <taxon>Bacillota</taxon>
        <taxon>Negativicutes</taxon>
        <taxon>Acetonemataceae</taxon>
        <taxon>Anaerosporomusa</taxon>
    </lineage>
</organism>
<keyword evidence="1 7" id="KW-0444">Lipid biosynthesis</keyword>
<dbReference type="EC" id="2.3.1.191" evidence="7"/>
<dbReference type="PANTHER" id="PTHR43378:SF2">
    <property type="entry name" value="UDP-3-O-ACYLGLUCOSAMINE N-ACYLTRANSFERASE 1, MITOCHONDRIAL-RELATED"/>
    <property type="match status" value="1"/>
</dbReference>
<dbReference type="InterPro" id="IPR020573">
    <property type="entry name" value="UDP_GlcNAc_AcTrfase_non-rep"/>
</dbReference>
<keyword evidence="6 7" id="KW-0012">Acyltransferase</keyword>
<evidence type="ECO:0000259" key="8">
    <source>
        <dbReference type="Pfam" id="PF04613"/>
    </source>
</evidence>
<dbReference type="EMBL" id="LSGP01000017">
    <property type="protein sequence ID" value="KYZ76371.1"/>
    <property type="molecule type" value="Genomic_DNA"/>
</dbReference>
<protein>
    <recommendedName>
        <fullName evidence="7">UDP-3-O-acylglucosamine N-acyltransferase</fullName>
        <ecNumber evidence="7">2.3.1.191</ecNumber>
    </recommendedName>
</protein>
<dbReference type="AlphaFoldDB" id="A0A154BR21"/>
<dbReference type="CDD" id="cd03352">
    <property type="entry name" value="LbH_LpxD"/>
    <property type="match status" value="1"/>
</dbReference>